<dbReference type="CDD" id="cd05403">
    <property type="entry name" value="NT_KNTase_like"/>
    <property type="match status" value="1"/>
</dbReference>
<protein>
    <submittedName>
        <fullName evidence="2">Nucleotidyltransferase domain-containing protein</fullName>
    </submittedName>
</protein>
<accession>A0ABW8DU12</accession>
<dbReference type="Gene3D" id="3.30.460.10">
    <property type="entry name" value="Beta Polymerase, domain 2"/>
    <property type="match status" value="1"/>
</dbReference>
<proteinExistence type="predicted"/>
<evidence type="ECO:0000259" key="1">
    <source>
        <dbReference type="Pfam" id="PF01909"/>
    </source>
</evidence>
<feature type="domain" description="Polymerase nucleotidyl transferase" evidence="1">
    <location>
        <begin position="43"/>
        <end position="85"/>
    </location>
</feature>
<comment type="caution">
    <text evidence="2">The sequence shown here is derived from an EMBL/GenBank/DDBJ whole genome shotgun (WGS) entry which is preliminary data.</text>
</comment>
<evidence type="ECO:0000313" key="2">
    <source>
        <dbReference type="EMBL" id="MFJ2677088.1"/>
    </source>
</evidence>
<keyword evidence="3" id="KW-1185">Reference proteome</keyword>
<sequence>MSNSSGIDPDGYILSVPHNPMQPEFQALLEDVCASLSPDDLGLDSLYLYGSVARGDATPGVSDLDLTLVLREPPTAPLLARLEAIRRALEQRHPQVIKVDFDIGSRGQVLAADNSNSWGFWLKHHCRCLWGNDLSLHFERYRPSRDIAVALNADFEHVLAGYLTRIAQADTQQDRLRLQREASRKVVRATHVLRSEDATTWPQTLEEHVALFVRRYPTMITQVAFFLFEARNPEAEVDNFTTRLQTFLGWMASQQQ</sequence>
<reference evidence="2 3" key="1">
    <citation type="submission" date="2024-10" db="EMBL/GenBank/DDBJ databases">
        <title>The Natural Products Discovery Center: Release of the First 8490 Sequenced Strains for Exploring Actinobacteria Biosynthetic Diversity.</title>
        <authorList>
            <person name="Kalkreuter E."/>
            <person name="Kautsar S.A."/>
            <person name="Yang D."/>
            <person name="Bader C.D."/>
            <person name="Teijaro C.N."/>
            <person name="Fluegel L."/>
            <person name="Davis C.M."/>
            <person name="Simpson J.R."/>
            <person name="Lauterbach L."/>
            <person name="Steele A.D."/>
            <person name="Gui C."/>
            <person name="Meng S."/>
            <person name="Li G."/>
            <person name="Viehrig K."/>
            <person name="Ye F."/>
            <person name="Su P."/>
            <person name="Kiefer A.F."/>
            <person name="Nichols A."/>
            <person name="Cepeda A.J."/>
            <person name="Yan W."/>
            <person name="Fan B."/>
            <person name="Jiang Y."/>
            <person name="Adhikari A."/>
            <person name="Zheng C.-J."/>
            <person name="Schuster L."/>
            <person name="Cowan T.M."/>
            <person name="Smanski M.J."/>
            <person name="Chevrette M.G."/>
            <person name="De Carvalho L.P.S."/>
            <person name="Shen B."/>
        </authorList>
    </citation>
    <scope>NUCLEOTIDE SEQUENCE [LARGE SCALE GENOMIC DNA]</scope>
    <source>
        <strain evidence="2 3">NPDC087581</strain>
    </source>
</reference>
<dbReference type="InterPro" id="IPR043519">
    <property type="entry name" value="NT_sf"/>
</dbReference>
<evidence type="ECO:0000313" key="3">
    <source>
        <dbReference type="Proteomes" id="UP001617213"/>
    </source>
</evidence>
<dbReference type="RefSeq" id="WP_375803700.1">
    <property type="nucleotide sequence ID" value="NZ_JAOAQN010000027.1"/>
</dbReference>
<organism evidence="2 3">
    <name type="scientific">Pseudomonas sivasensis</name>
    <dbReference type="NCBI Taxonomy" id="1880678"/>
    <lineage>
        <taxon>Bacteria</taxon>
        <taxon>Pseudomonadati</taxon>
        <taxon>Pseudomonadota</taxon>
        <taxon>Gammaproteobacteria</taxon>
        <taxon>Pseudomonadales</taxon>
        <taxon>Pseudomonadaceae</taxon>
        <taxon>Pseudomonas</taxon>
    </lineage>
</organism>
<dbReference type="Proteomes" id="UP001617213">
    <property type="component" value="Unassembled WGS sequence"/>
</dbReference>
<dbReference type="InterPro" id="IPR002934">
    <property type="entry name" value="Polymerase_NTP_transf_dom"/>
</dbReference>
<gene>
    <name evidence="2" type="ORF">ACIOWJ_03130</name>
</gene>
<dbReference type="SUPFAM" id="SSF81301">
    <property type="entry name" value="Nucleotidyltransferase"/>
    <property type="match status" value="1"/>
</dbReference>
<dbReference type="EMBL" id="JBIUWZ010000002">
    <property type="protein sequence ID" value="MFJ2677088.1"/>
    <property type="molecule type" value="Genomic_DNA"/>
</dbReference>
<dbReference type="Pfam" id="PF01909">
    <property type="entry name" value="NTP_transf_2"/>
    <property type="match status" value="1"/>
</dbReference>
<name>A0ABW8DU12_9PSED</name>